<dbReference type="RefSeq" id="WP_217840090.1">
    <property type="nucleotide sequence ID" value="NZ_CP077076.1"/>
</dbReference>
<evidence type="ECO:0000313" key="2">
    <source>
        <dbReference type="Proteomes" id="UP001046350"/>
    </source>
</evidence>
<gene>
    <name evidence="1" type="ORF">KSS94_21605</name>
</gene>
<proteinExistence type="predicted"/>
<name>A0ABX8N3M7_9PSED</name>
<dbReference type="CDD" id="cd17904">
    <property type="entry name" value="PFM_monalysin-like"/>
    <property type="match status" value="1"/>
</dbReference>
<keyword evidence="2" id="KW-1185">Reference proteome</keyword>
<dbReference type="EMBL" id="CP077076">
    <property type="protein sequence ID" value="QXH50515.1"/>
    <property type="molecule type" value="Genomic_DNA"/>
</dbReference>
<sequence length="225" mass="25016">MSSHEELKGSYEIERYLYGEQGVQSGSWVAGQTVVGDINVDGVAVECFTRPVYAYLSYCARVQQQRSGPYVHTQHYQCGLSRDFLAGLGVPFKVRPGINRVNALSRIVTDLTADVLWGMPVEQTRDVYLNDSKAYLVYQVNIAYAHCLLDGKPGNARLGSVFSEMAVQWLLVSSLSTDRLVVVEERQAVEALGWQSVRQAVLAAKKLGAIEFDQSVADVPFNRYK</sequence>
<dbReference type="NCBIfam" id="NF033381">
    <property type="entry name" value="MonaBetaBRL_TX"/>
    <property type="match status" value="1"/>
</dbReference>
<organism evidence="1 2">
    <name type="scientific">Pseudomonas fakonensis</name>
    <dbReference type="NCBI Taxonomy" id="2842355"/>
    <lineage>
        <taxon>Bacteria</taxon>
        <taxon>Pseudomonadati</taxon>
        <taxon>Pseudomonadota</taxon>
        <taxon>Gammaproteobacteria</taxon>
        <taxon>Pseudomonadales</taxon>
        <taxon>Pseudomonadaceae</taxon>
        <taxon>Pseudomonas</taxon>
    </lineage>
</organism>
<dbReference type="Proteomes" id="UP001046350">
    <property type="component" value="Chromosome"/>
</dbReference>
<accession>A0ABX8N3M7</accession>
<evidence type="ECO:0000313" key="1">
    <source>
        <dbReference type="EMBL" id="QXH50515.1"/>
    </source>
</evidence>
<reference evidence="1" key="1">
    <citation type="journal article" date="2021" name="Microorganisms">
        <title>The Ever-Expanding Pseudomonas Genus: Description of 43 New Species and Partition of the Pseudomonas putida Group.</title>
        <authorList>
            <person name="Girard L."/>
            <person name="Lood C."/>
            <person name="Hofte M."/>
            <person name="Vandamme P."/>
            <person name="Rokni-Zadeh H."/>
            <person name="van Noort V."/>
            <person name="Lavigne R."/>
            <person name="De Mot R."/>
        </authorList>
    </citation>
    <scope>NUCLEOTIDE SEQUENCE</scope>
    <source>
        <strain evidence="1">COW40</strain>
    </source>
</reference>
<protein>
    <submittedName>
        <fullName evidence="1">Monalysin family beta-barrel pore-forming toxin</fullName>
    </submittedName>
</protein>